<dbReference type="Gene3D" id="3.30.1490.300">
    <property type="match status" value="1"/>
</dbReference>
<keyword evidence="4" id="KW-1185">Reference proteome</keyword>
<dbReference type="EMBL" id="JAAZWO010000032">
    <property type="protein sequence ID" value="MBC2399633.1"/>
    <property type="molecule type" value="Genomic_DNA"/>
</dbReference>
<evidence type="ECO:0000256" key="2">
    <source>
        <dbReference type="SAM" id="Phobius"/>
    </source>
</evidence>
<keyword evidence="2" id="KW-0472">Membrane</keyword>
<keyword evidence="2" id="KW-1133">Transmembrane helix</keyword>
<dbReference type="AlphaFoldDB" id="A0A923EEN0"/>
<dbReference type="Proteomes" id="UP000563151">
    <property type="component" value="Unassembled WGS sequence"/>
</dbReference>
<name>A0A923EEN0_CLOTT</name>
<feature type="coiled-coil region" evidence="1">
    <location>
        <begin position="358"/>
        <end position="395"/>
    </location>
</feature>
<feature type="transmembrane region" description="Helical" evidence="2">
    <location>
        <begin position="323"/>
        <end position="346"/>
    </location>
</feature>
<reference evidence="3 4" key="1">
    <citation type="submission" date="2020-04" db="EMBL/GenBank/DDBJ databases">
        <title>Genomic insights into acetone-butanol-ethanol (ABE) fermentation by sequencing solventogenic clostridia strains.</title>
        <authorList>
            <person name="Brown S."/>
        </authorList>
    </citation>
    <scope>NUCLEOTIDE SEQUENCE [LARGE SCALE GENOMIC DNA]</scope>
    <source>
        <strain evidence="3 4">DJ011</strain>
    </source>
</reference>
<keyword evidence="1" id="KW-0175">Coiled coil</keyword>
<sequence length="476" mass="55459">MLINNKVVFRFNEDSIGIVFLEYRLGKINIKKVKTITTENLLNGNFSTEENVDFTRIYLKKNKMLGKKAIAILSVDGIITRLVQVPSMGKKDLMSFIRNNINEYFTVNMGEYYYDYKIVEIEKDKGKKFNVLLVVIPKIKLKDVCNFLQSSGVTIERITIYPDCIADLFEYREEENIAILDFTRNKAIVTILEGDKIFLHSSSHIELPEGIDKDYEELLDNVGYFLNFYSSRHFGDRVHKIYLLGEEVEDEKLSTLINGQFDIPVERGIRSIVKKIGYSSDIDIDKFGDVLGCNLNLKEIYNKNIDFNKVINGHWEKLDNKRLLASTISILVLITVGWILFSNYYINIQLTKYNTEKLDKQIKRLELVNKEYHTLKNREKEYKEKERVVNTIKEDEFNYMYYLEQLKKGLPSNILVNSIYVDKEKIDLIVSINNSTLDKVKLVVAINNMGIFQHIEIDSIKLDNTETEGKFTLKIK</sequence>
<dbReference type="SUPFAM" id="SSF53067">
    <property type="entry name" value="Actin-like ATPase domain"/>
    <property type="match status" value="1"/>
</dbReference>
<evidence type="ECO:0008006" key="5">
    <source>
        <dbReference type="Google" id="ProtNLM"/>
    </source>
</evidence>
<evidence type="ECO:0000313" key="3">
    <source>
        <dbReference type="EMBL" id="MBC2399633.1"/>
    </source>
</evidence>
<keyword evidence="2" id="KW-0812">Transmembrane</keyword>
<evidence type="ECO:0000313" key="4">
    <source>
        <dbReference type="Proteomes" id="UP000563151"/>
    </source>
</evidence>
<dbReference type="InterPro" id="IPR043129">
    <property type="entry name" value="ATPase_NBD"/>
</dbReference>
<gene>
    <name evidence="3" type="ORF">HGG79_17935</name>
</gene>
<evidence type="ECO:0000256" key="1">
    <source>
        <dbReference type="SAM" id="Coils"/>
    </source>
</evidence>
<protein>
    <recommendedName>
        <fullName evidence="5">Type IV pilus assembly protein PilM</fullName>
    </recommendedName>
</protein>
<organism evidence="3 4">
    <name type="scientific">Clostridium tetanomorphum</name>
    <dbReference type="NCBI Taxonomy" id="1553"/>
    <lineage>
        <taxon>Bacteria</taxon>
        <taxon>Bacillati</taxon>
        <taxon>Bacillota</taxon>
        <taxon>Clostridia</taxon>
        <taxon>Eubacteriales</taxon>
        <taxon>Clostridiaceae</taxon>
        <taxon>Clostridium</taxon>
    </lineage>
</organism>
<dbReference type="RefSeq" id="WP_035144501.1">
    <property type="nucleotide sequence ID" value="NZ_JAAZWO010000032.1"/>
</dbReference>
<comment type="caution">
    <text evidence="3">The sequence shown here is derived from an EMBL/GenBank/DDBJ whole genome shotgun (WGS) entry which is preliminary data.</text>
</comment>
<accession>A0A923EEN0</accession>
<proteinExistence type="predicted"/>